<feature type="non-terminal residue" evidence="1">
    <location>
        <position position="28"/>
    </location>
</feature>
<dbReference type="EMBL" id="UOFT01000041">
    <property type="protein sequence ID" value="VAW95035.1"/>
    <property type="molecule type" value="Genomic_DNA"/>
</dbReference>
<gene>
    <name evidence="1" type="ORF">MNBD_GAMMA23-1907</name>
</gene>
<evidence type="ECO:0000313" key="1">
    <source>
        <dbReference type="EMBL" id="VAW95035.1"/>
    </source>
</evidence>
<reference evidence="1" key="1">
    <citation type="submission" date="2018-06" db="EMBL/GenBank/DDBJ databases">
        <authorList>
            <person name="Zhirakovskaya E."/>
        </authorList>
    </citation>
    <scope>NUCLEOTIDE SEQUENCE</scope>
</reference>
<proteinExistence type="predicted"/>
<sequence length="28" mass="3274">MSKILDEAAYPPLPLESWEDTKKTLHLF</sequence>
<organism evidence="1">
    <name type="scientific">hydrothermal vent metagenome</name>
    <dbReference type="NCBI Taxonomy" id="652676"/>
    <lineage>
        <taxon>unclassified sequences</taxon>
        <taxon>metagenomes</taxon>
        <taxon>ecological metagenomes</taxon>
    </lineage>
</organism>
<name>A0A3B0ZN91_9ZZZZ</name>
<accession>A0A3B0ZN91</accession>
<protein>
    <submittedName>
        <fullName evidence="1">Uncharacterized protein</fullName>
    </submittedName>
</protein>
<dbReference type="AlphaFoldDB" id="A0A3B0ZN91"/>